<evidence type="ECO:0000313" key="3">
    <source>
        <dbReference type="Proteomes" id="UP000800981"/>
    </source>
</evidence>
<reference evidence="2 3" key="1">
    <citation type="submission" date="2020-03" db="EMBL/GenBank/DDBJ databases">
        <title>Two novel Motilibacter sp.</title>
        <authorList>
            <person name="Liu S."/>
        </authorList>
    </citation>
    <scope>NUCLEOTIDE SEQUENCE [LARGE SCALE GENOMIC DNA]</scope>
    <source>
        <strain evidence="2 3">E257</strain>
    </source>
</reference>
<evidence type="ECO:0000313" key="2">
    <source>
        <dbReference type="EMBL" id="NHC14103.1"/>
    </source>
</evidence>
<dbReference type="EMBL" id="JAANNP010000004">
    <property type="protein sequence ID" value="NHC14103.1"/>
    <property type="molecule type" value="Genomic_DNA"/>
</dbReference>
<dbReference type="Proteomes" id="UP000800981">
    <property type="component" value="Unassembled WGS sequence"/>
</dbReference>
<keyword evidence="3" id="KW-1185">Reference proteome</keyword>
<name>A0ABX0GXZ6_9ACTN</name>
<gene>
    <name evidence="2" type="ORF">G9H71_09950</name>
</gene>
<accession>A0ABX0GXZ6</accession>
<dbReference type="SMART" id="SM00886">
    <property type="entry name" value="Dabb"/>
    <property type="match status" value="1"/>
</dbReference>
<dbReference type="InterPro" id="IPR013097">
    <property type="entry name" value="Dabb"/>
</dbReference>
<proteinExistence type="predicted"/>
<comment type="caution">
    <text evidence="2">The sequence shown here is derived from an EMBL/GenBank/DDBJ whole genome shotgun (WGS) entry which is preliminary data.</text>
</comment>
<dbReference type="PROSITE" id="PS51502">
    <property type="entry name" value="S_R_A_B_BARREL"/>
    <property type="match status" value="1"/>
</dbReference>
<sequence>MIRNVVLGKVHLGSDAALLDEGLARISQLQVDGMLSIAAGRDAGLREGNWDYVITADFVDAAAYRRYDLDEEHNRLRREFFAVVSAEIARAQFAY</sequence>
<dbReference type="Gene3D" id="3.30.70.100">
    <property type="match status" value="1"/>
</dbReference>
<dbReference type="InterPro" id="IPR011008">
    <property type="entry name" value="Dimeric_a/b-barrel"/>
</dbReference>
<evidence type="ECO:0000259" key="1">
    <source>
        <dbReference type="PROSITE" id="PS51502"/>
    </source>
</evidence>
<dbReference type="Pfam" id="PF07876">
    <property type="entry name" value="Dabb"/>
    <property type="match status" value="1"/>
</dbReference>
<organism evidence="2 3">
    <name type="scientific">Motilibacter deserti</name>
    <dbReference type="NCBI Taxonomy" id="2714956"/>
    <lineage>
        <taxon>Bacteria</taxon>
        <taxon>Bacillati</taxon>
        <taxon>Actinomycetota</taxon>
        <taxon>Actinomycetes</taxon>
        <taxon>Motilibacterales</taxon>
        <taxon>Motilibacteraceae</taxon>
        <taxon>Motilibacter</taxon>
    </lineage>
</organism>
<dbReference type="RefSeq" id="WP_166281302.1">
    <property type="nucleotide sequence ID" value="NZ_JAANNP010000004.1"/>
</dbReference>
<dbReference type="SUPFAM" id="SSF54909">
    <property type="entry name" value="Dimeric alpha+beta barrel"/>
    <property type="match status" value="1"/>
</dbReference>
<feature type="domain" description="Stress-response A/B barrel" evidence="1">
    <location>
        <begin position="2"/>
        <end position="93"/>
    </location>
</feature>
<protein>
    <submittedName>
        <fullName evidence="2">Dabb family protein</fullName>
    </submittedName>
</protein>